<evidence type="ECO:0000313" key="5">
    <source>
        <dbReference type="EMBL" id="EJY57615.1"/>
    </source>
</evidence>
<dbReference type="PANTHER" id="PTHR10454:SF232">
    <property type="entry name" value="AT03047P-RELATED"/>
    <property type="match status" value="1"/>
</dbReference>
<dbReference type="GO" id="GO:0006508">
    <property type="term" value="P:proteolysis"/>
    <property type="evidence" value="ECO:0007669"/>
    <property type="project" value="InterPro"/>
</dbReference>
<evidence type="ECO:0000256" key="1">
    <source>
        <dbReference type="ARBA" id="ARBA00010134"/>
    </source>
</evidence>
<dbReference type="EMBL" id="CH477367">
    <property type="protein sequence ID" value="EJY57615.1"/>
    <property type="molecule type" value="Genomic_DNA"/>
</dbReference>
<name>J9HYQ1_AEDAE</name>
<feature type="domain" description="Caspase family p20" evidence="4">
    <location>
        <begin position="259"/>
        <end position="378"/>
    </location>
</feature>
<dbReference type="STRING" id="7159.J9HYQ1"/>
<dbReference type="InterPro" id="IPR015917">
    <property type="entry name" value="Pept_C14A"/>
</dbReference>
<dbReference type="InterPro" id="IPR002138">
    <property type="entry name" value="Pept_C14_p10"/>
</dbReference>
<dbReference type="GO" id="GO:0004197">
    <property type="term" value="F:cysteine-type endopeptidase activity"/>
    <property type="evidence" value="ECO:0007669"/>
    <property type="project" value="InterPro"/>
</dbReference>
<dbReference type="Gene3D" id="3.40.50.1460">
    <property type="match status" value="1"/>
</dbReference>
<dbReference type="PROSITE" id="PS50207">
    <property type="entry name" value="CASPASE_P10"/>
    <property type="match status" value="1"/>
</dbReference>
<dbReference type="PRINTS" id="PR00376">
    <property type="entry name" value="IL1BCENZYME"/>
</dbReference>
<evidence type="ECO:0000256" key="2">
    <source>
        <dbReference type="RuleBase" id="RU003971"/>
    </source>
</evidence>
<protein>
    <submittedName>
        <fullName evidence="5">AAEL017498-PA</fullName>
    </submittedName>
</protein>
<sequence>MLATEAVHVAENWMREKKLTIAHQKTKLVLNSNCTMVQKADITVEENVIASKRELKHFGVMIDDRLNFNSHVDYACQKAAMVRWSSVGSCTENKEESCSACQTQTTSSELVISQTPKLAEELAIAGRISDLAPPSTTKTYEPVYDQTWRLSASSSRNAPKYQISPTSLALGKAALRTTDDKKRSTTLNNYVPAKDVPSSSWKSAFAALTRSPKKVTQDAQPTYPRTSTPAYLWIRPTSSTTQTTSSDELKYDLTKPAGVVIFHHLFENDPERIRRGSQHDHKLVIDFFNELNAKVIYSHQDPKVRKVKTTMENVRKMDFGAYSCLIIVIMSHGDIKNQICALDGKYNLDDDIVDPTRANKSLRGRPKIFIVQACKGQNLIEADCNKTVPSPSDILICFSTYEGTPAFRIVDEGTYFIQTLIKMLREMPEMSIVEIMPLIRSEFRSKGIRQVPTDMSTLTKSFFFRDLKKRPHVSPTLVK</sequence>
<comment type="similarity">
    <text evidence="1 2">Belongs to the peptidase C14A family.</text>
</comment>
<evidence type="ECO:0000313" key="6">
    <source>
        <dbReference type="Proteomes" id="UP000682892"/>
    </source>
</evidence>
<dbReference type="PaxDb" id="7159-AAEL017498-PA"/>
<dbReference type="PhylomeDB" id="J9HYQ1"/>
<dbReference type="PANTHER" id="PTHR10454">
    <property type="entry name" value="CASPASE"/>
    <property type="match status" value="1"/>
</dbReference>
<dbReference type="InterPro" id="IPR011600">
    <property type="entry name" value="Pept_C14_caspase"/>
</dbReference>
<dbReference type="InterPro" id="IPR029030">
    <property type="entry name" value="Caspase-like_dom_sf"/>
</dbReference>
<gene>
    <name evidence="5" type="primary">CASPS21</name>
    <name evidence="5" type="ORF">AaeL_AAEL017498</name>
</gene>
<feature type="domain" description="Caspase family p10" evidence="3">
    <location>
        <begin position="384"/>
        <end position="466"/>
    </location>
</feature>
<evidence type="ECO:0000259" key="3">
    <source>
        <dbReference type="PROSITE" id="PS50207"/>
    </source>
</evidence>
<dbReference type="HOGENOM" id="CLU_570142_0_0_1"/>
<dbReference type="SMART" id="SM00115">
    <property type="entry name" value="CASc"/>
    <property type="match status" value="1"/>
</dbReference>
<dbReference type="Proteomes" id="UP000682892">
    <property type="component" value="Unassembled WGS sequence"/>
</dbReference>
<dbReference type="InterPro" id="IPR002398">
    <property type="entry name" value="Pept_C14"/>
</dbReference>
<accession>J9HYQ1</accession>
<dbReference type="eggNOG" id="KOG3573">
    <property type="taxonomic scope" value="Eukaryota"/>
</dbReference>
<reference evidence="5" key="3">
    <citation type="submission" date="2012-09" db="EMBL/GenBank/DDBJ databases">
        <authorList>
            <consortium name="VectorBase"/>
        </authorList>
    </citation>
    <scope>NUCLEOTIDE SEQUENCE</scope>
    <source>
        <strain evidence="5">Liverpool</strain>
    </source>
</reference>
<dbReference type="GO" id="GO:0006915">
    <property type="term" value="P:apoptotic process"/>
    <property type="evidence" value="ECO:0007669"/>
    <property type="project" value="TreeGrafter"/>
</dbReference>
<dbReference type="SUPFAM" id="SSF52129">
    <property type="entry name" value="Caspase-like"/>
    <property type="match status" value="1"/>
</dbReference>
<dbReference type="GO" id="GO:0005737">
    <property type="term" value="C:cytoplasm"/>
    <property type="evidence" value="ECO:0007669"/>
    <property type="project" value="TreeGrafter"/>
</dbReference>
<reference evidence="5" key="1">
    <citation type="submission" date="2005-10" db="EMBL/GenBank/DDBJ databases">
        <authorList>
            <person name="Loftus B.J."/>
            <person name="Nene V.M."/>
            <person name="Hannick L.I."/>
            <person name="Bidwell S."/>
            <person name="Haas B."/>
            <person name="Amedeo P."/>
            <person name="Orvis J."/>
            <person name="Wortman J.R."/>
            <person name="White O.R."/>
            <person name="Salzberg S."/>
            <person name="Shumway M."/>
            <person name="Koo H."/>
            <person name="Zhao Y."/>
            <person name="Holmes M."/>
            <person name="Miller J."/>
            <person name="Schatz M."/>
            <person name="Pop M."/>
            <person name="Pai G."/>
            <person name="Utterback T."/>
            <person name="Rogers Y.-H."/>
            <person name="Kravitz S."/>
            <person name="Fraser C.M."/>
        </authorList>
    </citation>
    <scope>NUCLEOTIDE SEQUENCE</scope>
    <source>
        <strain evidence="5">Liverpool</strain>
    </source>
</reference>
<reference evidence="5" key="2">
    <citation type="journal article" date="2007" name="Science">
        <title>Genome sequence of Aedes aegypti, a major arbovirus vector.</title>
        <authorList>
            <person name="Nene V."/>
            <person name="Wortman J.R."/>
            <person name="Lawson D."/>
            <person name="Haas B."/>
            <person name="Kodira C."/>
            <person name="Tu Z.J."/>
            <person name="Loftus B."/>
            <person name="Xi Z."/>
            <person name="Megy K."/>
            <person name="Grabherr M."/>
            <person name="Ren Q."/>
            <person name="Zdobnov E.M."/>
            <person name="Lobo N.F."/>
            <person name="Campbell K.S."/>
            <person name="Brown S.E."/>
            <person name="Bonaldo M.F."/>
            <person name="Zhu J."/>
            <person name="Sinkins S.P."/>
            <person name="Hogenkamp D.G."/>
            <person name="Amedeo P."/>
            <person name="Arensburger P."/>
            <person name="Atkinson P.W."/>
            <person name="Bidwell S."/>
            <person name="Biedler J."/>
            <person name="Birney E."/>
            <person name="Bruggner R.V."/>
            <person name="Costas J."/>
            <person name="Coy M.R."/>
            <person name="Crabtree J."/>
            <person name="Crawford M."/>
            <person name="Debruyn B."/>
            <person name="Decaprio D."/>
            <person name="Eiglmeier K."/>
            <person name="Eisenstadt E."/>
            <person name="El-Dorry H."/>
            <person name="Gelbart W.M."/>
            <person name="Gomes S.L."/>
            <person name="Hammond M."/>
            <person name="Hannick L.I."/>
            <person name="Hogan J.R."/>
            <person name="Holmes M.H."/>
            <person name="Jaffe D."/>
            <person name="Johnston J.S."/>
            <person name="Kennedy R.C."/>
            <person name="Koo H."/>
            <person name="Kravitz S."/>
            <person name="Kriventseva E.V."/>
            <person name="Kulp D."/>
            <person name="Labutti K."/>
            <person name="Lee E."/>
            <person name="Li S."/>
            <person name="Lovin D.D."/>
            <person name="Mao C."/>
            <person name="Mauceli E."/>
            <person name="Menck C.F."/>
            <person name="Miller J.R."/>
            <person name="Montgomery P."/>
            <person name="Mori A."/>
            <person name="Nascimento A.L."/>
            <person name="Naveira H.F."/>
            <person name="Nusbaum C."/>
            <person name="O'leary S."/>
            <person name="Orvis J."/>
            <person name="Pertea M."/>
            <person name="Quesneville H."/>
            <person name="Reidenbach K.R."/>
            <person name="Rogers Y.H."/>
            <person name="Roth C.W."/>
            <person name="Schneider J.R."/>
            <person name="Schatz M."/>
            <person name="Shumway M."/>
            <person name="Stanke M."/>
            <person name="Stinson E.O."/>
            <person name="Tubio J.M."/>
            <person name="Vanzee J.P."/>
            <person name="Verjovski-Almeida S."/>
            <person name="Werner D."/>
            <person name="White O."/>
            <person name="Wyder S."/>
            <person name="Zeng Q."/>
            <person name="Zhao Q."/>
            <person name="Zhao Y."/>
            <person name="Hill C.A."/>
            <person name="Raikhel A.S."/>
            <person name="Soares M.B."/>
            <person name="Knudson D.L."/>
            <person name="Lee N.H."/>
            <person name="Galagan J."/>
            <person name="Salzberg S.L."/>
            <person name="Paulsen I.T."/>
            <person name="Dimopoulos G."/>
            <person name="Collins F.H."/>
            <person name="Birren B."/>
            <person name="Fraser-Liggett C.M."/>
            <person name="Severson D.W."/>
        </authorList>
    </citation>
    <scope>NUCLEOTIDE SEQUENCE [LARGE SCALE GENOMIC DNA]</scope>
    <source>
        <strain evidence="5">Liverpool</strain>
    </source>
</reference>
<dbReference type="VEuPathDB" id="VectorBase:AAEL017498"/>
<dbReference type="Pfam" id="PF00656">
    <property type="entry name" value="Peptidase_C14"/>
    <property type="match status" value="1"/>
</dbReference>
<evidence type="ECO:0000259" key="4">
    <source>
        <dbReference type="PROSITE" id="PS50208"/>
    </source>
</evidence>
<organism evidence="5 6">
    <name type="scientific">Aedes aegypti</name>
    <name type="common">Yellowfever mosquito</name>
    <name type="synonym">Culex aegypti</name>
    <dbReference type="NCBI Taxonomy" id="7159"/>
    <lineage>
        <taxon>Eukaryota</taxon>
        <taxon>Metazoa</taxon>
        <taxon>Ecdysozoa</taxon>
        <taxon>Arthropoda</taxon>
        <taxon>Hexapoda</taxon>
        <taxon>Insecta</taxon>
        <taxon>Pterygota</taxon>
        <taxon>Neoptera</taxon>
        <taxon>Endopterygota</taxon>
        <taxon>Diptera</taxon>
        <taxon>Nematocera</taxon>
        <taxon>Culicoidea</taxon>
        <taxon>Culicidae</taxon>
        <taxon>Culicinae</taxon>
        <taxon>Aedini</taxon>
        <taxon>Aedes</taxon>
        <taxon>Stegomyia</taxon>
    </lineage>
</organism>
<dbReference type="GO" id="GO:0043525">
    <property type="term" value="P:positive regulation of neuron apoptotic process"/>
    <property type="evidence" value="ECO:0007669"/>
    <property type="project" value="TreeGrafter"/>
</dbReference>
<dbReference type="AlphaFoldDB" id="J9HYQ1"/>
<proteinExistence type="inferred from homology"/>
<dbReference type="InterPro" id="IPR001309">
    <property type="entry name" value="Pept_C14_p20"/>
</dbReference>
<dbReference type="PROSITE" id="PS50208">
    <property type="entry name" value="CASPASE_P20"/>
    <property type="match status" value="1"/>
</dbReference>